<evidence type="ECO:0000256" key="1">
    <source>
        <dbReference type="SAM" id="MobiDB-lite"/>
    </source>
</evidence>
<dbReference type="Proteomes" id="UP001066276">
    <property type="component" value="Chromosome 4_2"/>
</dbReference>
<dbReference type="EMBL" id="JANPWB010000008">
    <property type="protein sequence ID" value="KAJ1161871.1"/>
    <property type="molecule type" value="Genomic_DNA"/>
</dbReference>
<protein>
    <submittedName>
        <fullName evidence="2">Uncharacterized protein</fullName>
    </submittedName>
</protein>
<reference evidence="2" key="1">
    <citation type="journal article" date="2022" name="bioRxiv">
        <title>Sequencing and chromosome-scale assembly of the giantPleurodeles waltlgenome.</title>
        <authorList>
            <person name="Brown T."/>
            <person name="Elewa A."/>
            <person name="Iarovenko S."/>
            <person name="Subramanian E."/>
            <person name="Araus A.J."/>
            <person name="Petzold A."/>
            <person name="Susuki M."/>
            <person name="Suzuki K.-i.T."/>
            <person name="Hayashi T."/>
            <person name="Toyoda A."/>
            <person name="Oliveira C."/>
            <person name="Osipova E."/>
            <person name="Leigh N.D."/>
            <person name="Simon A."/>
            <person name="Yun M.H."/>
        </authorList>
    </citation>
    <scope>NUCLEOTIDE SEQUENCE</scope>
    <source>
        <strain evidence="2">20211129_DDA</strain>
        <tissue evidence="2">Liver</tissue>
    </source>
</reference>
<name>A0AAV7SA74_PLEWA</name>
<proteinExistence type="predicted"/>
<feature type="region of interest" description="Disordered" evidence="1">
    <location>
        <begin position="1"/>
        <end position="27"/>
    </location>
</feature>
<organism evidence="2 3">
    <name type="scientific">Pleurodeles waltl</name>
    <name type="common">Iberian ribbed newt</name>
    <dbReference type="NCBI Taxonomy" id="8319"/>
    <lineage>
        <taxon>Eukaryota</taxon>
        <taxon>Metazoa</taxon>
        <taxon>Chordata</taxon>
        <taxon>Craniata</taxon>
        <taxon>Vertebrata</taxon>
        <taxon>Euteleostomi</taxon>
        <taxon>Amphibia</taxon>
        <taxon>Batrachia</taxon>
        <taxon>Caudata</taxon>
        <taxon>Salamandroidea</taxon>
        <taxon>Salamandridae</taxon>
        <taxon>Pleurodelinae</taxon>
        <taxon>Pleurodeles</taxon>
    </lineage>
</organism>
<evidence type="ECO:0000313" key="3">
    <source>
        <dbReference type="Proteomes" id="UP001066276"/>
    </source>
</evidence>
<accession>A0AAV7SA74</accession>
<dbReference type="AlphaFoldDB" id="A0AAV7SA74"/>
<keyword evidence="3" id="KW-1185">Reference proteome</keyword>
<sequence>MQANLPDGRNPGSSRRESGHRIKASPPCAATHLVVRKRNDEGSVSRMRPAMPDRSQPVSYKVRTAPRYVNWDVNKEQYRM</sequence>
<feature type="region of interest" description="Disordered" evidence="1">
    <location>
        <begin position="39"/>
        <end position="58"/>
    </location>
</feature>
<evidence type="ECO:0000313" key="2">
    <source>
        <dbReference type="EMBL" id="KAJ1161871.1"/>
    </source>
</evidence>
<gene>
    <name evidence="2" type="ORF">NDU88_002351</name>
</gene>
<comment type="caution">
    <text evidence="2">The sequence shown here is derived from an EMBL/GenBank/DDBJ whole genome shotgun (WGS) entry which is preliminary data.</text>
</comment>